<protein>
    <submittedName>
        <fullName evidence="1">Uncharacterized protein</fullName>
    </submittedName>
</protein>
<proteinExistence type="predicted"/>
<organism evidence="1 2">
    <name type="scientific">Gottfriedia solisilvae</name>
    <dbReference type="NCBI Taxonomy" id="1516104"/>
    <lineage>
        <taxon>Bacteria</taxon>
        <taxon>Bacillati</taxon>
        <taxon>Bacillota</taxon>
        <taxon>Bacilli</taxon>
        <taxon>Bacillales</taxon>
        <taxon>Bacillaceae</taxon>
        <taxon>Gottfriedia</taxon>
    </lineage>
</organism>
<dbReference type="RefSeq" id="WP_087999351.1">
    <property type="nucleotide sequence ID" value="NZ_BMHB01000001.1"/>
</dbReference>
<comment type="caution">
    <text evidence="1">The sequence shown here is derived from an EMBL/GenBank/DDBJ whole genome shotgun (WGS) entry which is preliminary data.</text>
</comment>
<name>A0A8J3F0G1_9BACI</name>
<evidence type="ECO:0000313" key="2">
    <source>
        <dbReference type="Proteomes" id="UP000626244"/>
    </source>
</evidence>
<reference evidence="2" key="1">
    <citation type="journal article" date="2019" name="Int. J. Syst. Evol. Microbiol.">
        <title>The Global Catalogue of Microorganisms (GCM) 10K type strain sequencing project: providing services to taxonomists for standard genome sequencing and annotation.</title>
        <authorList>
            <consortium name="The Broad Institute Genomics Platform"/>
            <consortium name="The Broad Institute Genome Sequencing Center for Infectious Disease"/>
            <person name="Wu L."/>
            <person name="Ma J."/>
        </authorList>
    </citation>
    <scope>NUCLEOTIDE SEQUENCE [LARGE SCALE GENOMIC DNA]</scope>
    <source>
        <strain evidence="2">CGMCC 1.14993</strain>
    </source>
</reference>
<evidence type="ECO:0000313" key="1">
    <source>
        <dbReference type="EMBL" id="GGI12136.1"/>
    </source>
</evidence>
<dbReference type="AlphaFoldDB" id="A0A8J3F0G1"/>
<sequence>MYIYNCHGYELVKAQSNTSEDFFNRSEVEYEYNGQKLVTSVLYVRFFEEQLPELSEVKTTVLYDNGEESIYFRDLVALAFIINNPSYRGRKRIYINEINEFVNELKGVDFDQLVGYARGIKQSTSKRVEVTI</sequence>
<dbReference type="OrthoDB" id="2475704at2"/>
<gene>
    <name evidence="1" type="ORF">GCM10007380_11350</name>
</gene>
<accession>A0A8J3F0G1</accession>
<dbReference type="Proteomes" id="UP000626244">
    <property type="component" value="Unassembled WGS sequence"/>
</dbReference>
<dbReference type="EMBL" id="BMHB01000001">
    <property type="protein sequence ID" value="GGI12136.1"/>
    <property type="molecule type" value="Genomic_DNA"/>
</dbReference>
<keyword evidence="2" id="KW-1185">Reference proteome</keyword>